<organism evidence="2 3">
    <name type="scientific">Sphingomonas tagetis</name>
    <dbReference type="NCBI Taxonomy" id="2949092"/>
    <lineage>
        <taxon>Bacteria</taxon>
        <taxon>Pseudomonadati</taxon>
        <taxon>Pseudomonadota</taxon>
        <taxon>Alphaproteobacteria</taxon>
        <taxon>Sphingomonadales</taxon>
        <taxon>Sphingomonadaceae</taxon>
        <taxon>Sphingomonas</taxon>
    </lineage>
</organism>
<dbReference type="SUPFAM" id="SSF54593">
    <property type="entry name" value="Glyoxalase/Bleomycin resistance protein/Dihydroxybiphenyl dioxygenase"/>
    <property type="match status" value="1"/>
</dbReference>
<dbReference type="Gene3D" id="3.10.180.10">
    <property type="entry name" value="2,3-Dihydroxybiphenyl 1,2-Dioxygenase, domain 1"/>
    <property type="match status" value="2"/>
</dbReference>
<accession>A0A9X2HM55</accession>
<gene>
    <name evidence="2" type="ORF">M9978_07460</name>
</gene>
<evidence type="ECO:0000313" key="3">
    <source>
        <dbReference type="Proteomes" id="UP001139451"/>
    </source>
</evidence>
<dbReference type="InterPro" id="IPR004360">
    <property type="entry name" value="Glyas_Fos-R_dOase_dom"/>
</dbReference>
<comment type="caution">
    <text evidence="2">The sequence shown here is derived from an EMBL/GenBank/DDBJ whole genome shotgun (WGS) entry which is preliminary data.</text>
</comment>
<evidence type="ECO:0000259" key="1">
    <source>
        <dbReference type="PROSITE" id="PS51819"/>
    </source>
</evidence>
<feature type="domain" description="VOC" evidence="1">
    <location>
        <begin position="128"/>
        <end position="240"/>
    </location>
</feature>
<proteinExistence type="predicted"/>
<dbReference type="PROSITE" id="PS51819">
    <property type="entry name" value="VOC"/>
    <property type="match status" value="2"/>
</dbReference>
<evidence type="ECO:0000313" key="2">
    <source>
        <dbReference type="EMBL" id="MCP3730264.1"/>
    </source>
</evidence>
<sequence>MKLRSIELALPNAAEAAAFLTDVWGMALAETRDRTIYLRGSGTFPYLLALAESPDGYVRSTTFTCTPDRLDQLKHGVAAAGLPATPTVSQDPGGGHGIVVELAEGELLRFLADTSEVEPIEGADLPVKLTHIVFNSADAESTGTLVEAALGFRVSDRTKGMVFVRCNESHHSTAFARAGFASLNHIAFEMADMDAVMRGIGRLRDHGLVPAWGPGRHGPGANVFAYFIAPFGPVIEFSTAVEKVPDDYQAGAPEDWTWPEGRIDQWGMSDKDFDGLREAEARFRHRREWEPAPL</sequence>
<dbReference type="RefSeq" id="WP_254292375.1">
    <property type="nucleotide sequence ID" value="NZ_JAMLDX010000004.1"/>
</dbReference>
<dbReference type="InterPro" id="IPR037523">
    <property type="entry name" value="VOC_core"/>
</dbReference>
<dbReference type="InterPro" id="IPR029068">
    <property type="entry name" value="Glyas_Bleomycin-R_OHBP_Dase"/>
</dbReference>
<reference evidence="2" key="1">
    <citation type="submission" date="2022-05" db="EMBL/GenBank/DDBJ databases">
        <title>Sphingomonas sp. strain MG17 Genome sequencing and assembly.</title>
        <authorList>
            <person name="Kim I."/>
        </authorList>
    </citation>
    <scope>NUCLEOTIDE SEQUENCE</scope>
    <source>
        <strain evidence="2">MG17</strain>
    </source>
</reference>
<dbReference type="EMBL" id="JAMLDX010000004">
    <property type="protein sequence ID" value="MCP3730264.1"/>
    <property type="molecule type" value="Genomic_DNA"/>
</dbReference>
<dbReference type="AlphaFoldDB" id="A0A9X2HM55"/>
<dbReference type="Pfam" id="PF00903">
    <property type="entry name" value="Glyoxalase"/>
    <property type="match status" value="1"/>
</dbReference>
<keyword evidence="3" id="KW-1185">Reference proteome</keyword>
<feature type="domain" description="VOC" evidence="1">
    <location>
        <begin position="2"/>
        <end position="113"/>
    </location>
</feature>
<name>A0A9X2HM55_9SPHN</name>
<protein>
    <submittedName>
        <fullName evidence="2">VOC family protein</fullName>
    </submittedName>
</protein>
<dbReference type="Proteomes" id="UP001139451">
    <property type="component" value="Unassembled WGS sequence"/>
</dbReference>